<dbReference type="InterPro" id="IPR008274">
    <property type="entry name" value="AldOxase/xan_DH_MoCoBD1"/>
</dbReference>
<dbReference type="SUPFAM" id="SSF47741">
    <property type="entry name" value="CO dehydrogenase ISP C-domain like"/>
    <property type="match status" value="1"/>
</dbReference>
<reference evidence="7 8" key="1">
    <citation type="submission" date="2019-06" db="EMBL/GenBank/DDBJ databases">
        <title>Whole genome shotgun sequence of Pseudonocardia hydrocarbonoxydans NBRC 14498.</title>
        <authorList>
            <person name="Hosoyama A."/>
            <person name="Uohara A."/>
            <person name="Ohji S."/>
            <person name="Ichikawa N."/>
        </authorList>
    </citation>
    <scope>NUCLEOTIDE SEQUENCE [LARGE SCALE GENOMIC DNA]</scope>
    <source>
        <strain evidence="7 8">NBRC 14498</strain>
    </source>
</reference>
<dbReference type="Pfam" id="PF00111">
    <property type="entry name" value="Fer2"/>
    <property type="match status" value="1"/>
</dbReference>
<dbReference type="SMART" id="SM01008">
    <property type="entry name" value="Ald_Xan_dh_C"/>
    <property type="match status" value="1"/>
</dbReference>
<dbReference type="InterPro" id="IPR046867">
    <property type="entry name" value="AldOxase/xan_DH_MoCoBD2"/>
</dbReference>
<dbReference type="Pfam" id="PF01315">
    <property type="entry name" value="Ald_Xan_dh_C"/>
    <property type="match status" value="1"/>
</dbReference>
<keyword evidence="2" id="KW-0500">Molybdenum</keyword>
<dbReference type="InterPro" id="IPR036856">
    <property type="entry name" value="Ald_Oxase/Xan_DH_a/b_sf"/>
</dbReference>
<dbReference type="Pfam" id="PF01799">
    <property type="entry name" value="Fer2_2"/>
    <property type="match status" value="1"/>
</dbReference>
<evidence type="ECO:0000313" key="8">
    <source>
        <dbReference type="Proteomes" id="UP000320338"/>
    </source>
</evidence>
<protein>
    <submittedName>
        <fullName evidence="7">Oxidoreductase</fullName>
    </submittedName>
</protein>
<dbReference type="RefSeq" id="WP_141280384.1">
    <property type="nucleotide sequence ID" value="NZ_BAAARZ010000042.1"/>
</dbReference>
<dbReference type="Gene3D" id="3.10.20.30">
    <property type="match status" value="1"/>
</dbReference>
<dbReference type="GO" id="GO:0051537">
    <property type="term" value="F:2 iron, 2 sulfur cluster binding"/>
    <property type="evidence" value="ECO:0007669"/>
    <property type="project" value="InterPro"/>
</dbReference>
<dbReference type="Pfam" id="PF20256">
    <property type="entry name" value="MoCoBD_2"/>
    <property type="match status" value="2"/>
</dbReference>
<proteinExistence type="inferred from homology"/>
<dbReference type="PANTHER" id="PTHR11908:SF132">
    <property type="entry name" value="ALDEHYDE OXIDASE 1-RELATED"/>
    <property type="match status" value="1"/>
</dbReference>
<evidence type="ECO:0000313" key="7">
    <source>
        <dbReference type="EMBL" id="GEC21585.1"/>
    </source>
</evidence>
<dbReference type="SUPFAM" id="SSF54292">
    <property type="entry name" value="2Fe-2S ferredoxin-like"/>
    <property type="match status" value="1"/>
</dbReference>
<dbReference type="Gene3D" id="3.30.365.10">
    <property type="entry name" value="Aldehyde oxidase/xanthine dehydrogenase, molybdopterin binding domain"/>
    <property type="match status" value="6"/>
</dbReference>
<evidence type="ECO:0000256" key="2">
    <source>
        <dbReference type="ARBA" id="ARBA00022505"/>
    </source>
</evidence>
<feature type="domain" description="2Fe-2S ferredoxin-type" evidence="6">
    <location>
        <begin position="1"/>
        <end position="74"/>
    </location>
</feature>
<dbReference type="SUPFAM" id="SSF56003">
    <property type="entry name" value="Molybdenum cofactor-binding domain"/>
    <property type="match status" value="1"/>
</dbReference>
<dbReference type="InterPro" id="IPR002888">
    <property type="entry name" value="2Fe-2S-bd"/>
</dbReference>
<dbReference type="InterPro" id="IPR006058">
    <property type="entry name" value="2Fe2S_fd_BS"/>
</dbReference>
<evidence type="ECO:0000256" key="1">
    <source>
        <dbReference type="ARBA" id="ARBA00006849"/>
    </source>
</evidence>
<dbReference type="InterPro" id="IPR037165">
    <property type="entry name" value="AldOxase/xan_DH_Mopterin-bd_sf"/>
</dbReference>
<dbReference type="Gene3D" id="3.90.1170.50">
    <property type="entry name" value="Aldehyde oxidase/xanthine dehydrogenase, a/b hammerhead"/>
    <property type="match status" value="1"/>
</dbReference>
<evidence type="ECO:0000259" key="6">
    <source>
        <dbReference type="PROSITE" id="PS51085"/>
    </source>
</evidence>
<dbReference type="InterPro" id="IPR001041">
    <property type="entry name" value="2Fe-2S_ferredoxin-type"/>
</dbReference>
<dbReference type="PROSITE" id="PS00197">
    <property type="entry name" value="2FE2S_FER_1"/>
    <property type="match status" value="1"/>
</dbReference>
<accession>A0A4Y3WRV7</accession>
<dbReference type="PANTHER" id="PTHR11908">
    <property type="entry name" value="XANTHINE DEHYDROGENASE"/>
    <property type="match status" value="1"/>
</dbReference>
<dbReference type="Pfam" id="PF02738">
    <property type="entry name" value="MoCoBD_1"/>
    <property type="match status" value="1"/>
</dbReference>
<keyword evidence="4" id="KW-0560">Oxidoreductase</keyword>
<keyword evidence="3" id="KW-0479">Metal-binding</keyword>
<dbReference type="Gene3D" id="1.10.150.120">
    <property type="entry name" value="[2Fe-2S]-binding domain"/>
    <property type="match status" value="1"/>
</dbReference>
<dbReference type="InterPro" id="IPR000674">
    <property type="entry name" value="Ald_Oxase/Xan_DH_a/b"/>
</dbReference>
<comment type="caution">
    <text evidence="7">The sequence shown here is derived from an EMBL/GenBank/DDBJ whole genome shotgun (WGS) entry which is preliminary data.</text>
</comment>
<evidence type="ECO:0000256" key="4">
    <source>
        <dbReference type="ARBA" id="ARBA00023002"/>
    </source>
</evidence>
<dbReference type="InterPro" id="IPR012675">
    <property type="entry name" value="Beta-grasp_dom_sf"/>
</dbReference>
<dbReference type="InterPro" id="IPR016208">
    <property type="entry name" value="Ald_Oxase/xanthine_DH-like"/>
</dbReference>
<keyword evidence="8" id="KW-1185">Reference proteome</keyword>
<dbReference type="GO" id="GO:0005506">
    <property type="term" value="F:iron ion binding"/>
    <property type="evidence" value="ECO:0007669"/>
    <property type="project" value="InterPro"/>
</dbReference>
<evidence type="ECO:0000256" key="3">
    <source>
        <dbReference type="ARBA" id="ARBA00022723"/>
    </source>
</evidence>
<dbReference type="SUPFAM" id="SSF54665">
    <property type="entry name" value="CO dehydrogenase molybdoprotein N-domain-like"/>
    <property type="match status" value="1"/>
</dbReference>
<dbReference type="PROSITE" id="PS51085">
    <property type="entry name" value="2FE2S_FER_2"/>
    <property type="match status" value="1"/>
</dbReference>
<gene>
    <name evidence="7" type="ORF">PHY01_38680</name>
</gene>
<dbReference type="InterPro" id="IPR036010">
    <property type="entry name" value="2Fe-2S_ferredoxin-like_sf"/>
</dbReference>
<dbReference type="OrthoDB" id="135295at2"/>
<dbReference type="Proteomes" id="UP000320338">
    <property type="component" value="Unassembled WGS sequence"/>
</dbReference>
<dbReference type="AlphaFoldDB" id="A0A4Y3WRV7"/>
<name>A0A4Y3WRV7_9PSEU</name>
<dbReference type="GO" id="GO:0016491">
    <property type="term" value="F:oxidoreductase activity"/>
    <property type="evidence" value="ECO:0007669"/>
    <property type="project" value="UniProtKB-KW"/>
</dbReference>
<keyword evidence="5" id="KW-0408">Iron</keyword>
<comment type="similarity">
    <text evidence="1">Belongs to the xanthine dehydrogenase family.</text>
</comment>
<organism evidence="7 8">
    <name type="scientific">Pseudonocardia hydrocarbonoxydans</name>
    <dbReference type="NCBI Taxonomy" id="76726"/>
    <lineage>
        <taxon>Bacteria</taxon>
        <taxon>Bacillati</taxon>
        <taxon>Actinomycetota</taxon>
        <taxon>Actinomycetes</taxon>
        <taxon>Pseudonocardiales</taxon>
        <taxon>Pseudonocardiaceae</taxon>
        <taxon>Pseudonocardia</taxon>
    </lineage>
</organism>
<sequence length="855" mass="88880">MRFTVDGVPAEADPAPGRCLRTLLRSLGHTAPKKGCDAGDCGACTVLVDGAPVHSCVHPAFRVAGRAVTTAAGLGTPEHPHPVQRRFVDAGGFQCGFCTAGMVVTAAALPAGDRGRLLKGSLCRCTGYRAILDALDGTVTTRRAASAPGGSLPAPAGPRIVSGREPYTLDEPPSGLLHLAVLGSPHAHARIRSIDTSAAAALPGVHAVLTHLDAPPVAFSTGRHDDRLDDPDDTLVLDPVLRFHGQRVAAVVADSVAVAQAACRALVVDYEVLPAVLDPAAALAPGAPKVHGDKGPEARIADPARNLVAEQHGEVGSVDDGLAAADVVVSGTWRTGRVSHVALETHGTVGWLEGDRLVLRTSTQVPFLVRDEIARVFGLADVRVFTARVGGGFGGKQEMLTEDLVTLAVLATGRPVQYELTRTDELTTAPCRHPMSVSVRAGATSDGVLTALAIDVLADAGAYGNHSPGVMFHGCHESMAQYRCPNKRVDARSVYTHTLPSGAFRGYGLGQVMFGIEGALDELAHRLGMDPFELRRRNVVVPGDPFVASSDAPDDLTFGDSYGLDQCLDLARDALARDALPAPDGWPVGEGMAVAMIATIPPRGHHAEASVTRDADGGYTVRVGTAEFGNGTTTVHVQLAATVLGTTPDRIRVVQSDTDAVGYDTGAFGSAGSVVAGRALHAAATALRAQLAAGGPATATATHAGTPRSVAFNVHAFRVAVDPDTGEVAILRSVQAVDAGVVLNAEQCRGQVEGGVAQAIGSALFEEVVLDDAGRVTTAVLRDYHVPQVADVPRTEVLFADTHDAHGPFGAKSMSEAPYNPVAPALANAVRAALGVRPTELPMTRDRIWRLTRRR</sequence>
<evidence type="ECO:0000256" key="5">
    <source>
        <dbReference type="ARBA" id="ARBA00023004"/>
    </source>
</evidence>
<dbReference type="EMBL" id="BJNG01000035">
    <property type="protein sequence ID" value="GEC21585.1"/>
    <property type="molecule type" value="Genomic_DNA"/>
</dbReference>
<dbReference type="InterPro" id="IPR036884">
    <property type="entry name" value="2Fe-2S-bd_dom_sf"/>
</dbReference>